<name>A0AAN6PKY4_9PEZI</name>
<feature type="transmembrane region" description="Helical" evidence="6">
    <location>
        <begin position="203"/>
        <end position="223"/>
    </location>
</feature>
<accession>A0AAN6PKY4</accession>
<feature type="transmembrane region" description="Helical" evidence="6">
    <location>
        <begin position="73"/>
        <end position="96"/>
    </location>
</feature>
<dbReference type="PANTHER" id="PTHR31465:SF32">
    <property type="entry name" value="DOMAIN PROTEIN, PUTATIVE-RELATED"/>
    <property type="match status" value="1"/>
</dbReference>
<feature type="transmembrane region" description="Helical" evidence="6">
    <location>
        <begin position="156"/>
        <end position="182"/>
    </location>
</feature>
<reference evidence="8" key="1">
    <citation type="journal article" date="2023" name="Mol. Phylogenet. Evol.">
        <title>Genome-scale phylogeny and comparative genomics of the fungal order Sordariales.</title>
        <authorList>
            <person name="Hensen N."/>
            <person name="Bonometti L."/>
            <person name="Westerberg I."/>
            <person name="Brannstrom I.O."/>
            <person name="Guillou S."/>
            <person name="Cros-Aarteil S."/>
            <person name="Calhoun S."/>
            <person name="Haridas S."/>
            <person name="Kuo A."/>
            <person name="Mondo S."/>
            <person name="Pangilinan J."/>
            <person name="Riley R."/>
            <person name="LaButti K."/>
            <person name="Andreopoulos B."/>
            <person name="Lipzen A."/>
            <person name="Chen C."/>
            <person name="Yan M."/>
            <person name="Daum C."/>
            <person name="Ng V."/>
            <person name="Clum A."/>
            <person name="Steindorff A."/>
            <person name="Ohm R.A."/>
            <person name="Martin F."/>
            <person name="Silar P."/>
            <person name="Natvig D.O."/>
            <person name="Lalanne C."/>
            <person name="Gautier V."/>
            <person name="Ament-Velasquez S.L."/>
            <person name="Kruys A."/>
            <person name="Hutchinson M.I."/>
            <person name="Powell A.J."/>
            <person name="Barry K."/>
            <person name="Miller A.N."/>
            <person name="Grigoriev I.V."/>
            <person name="Debuchy R."/>
            <person name="Gladieux P."/>
            <person name="Hiltunen Thoren M."/>
            <person name="Johannesson H."/>
        </authorList>
    </citation>
    <scope>NUCLEOTIDE SEQUENCE [LARGE SCALE GENOMIC DNA]</scope>
    <source>
        <strain evidence="8">CBS 284.82</strain>
    </source>
</reference>
<feature type="transmembrane region" description="Helical" evidence="6">
    <location>
        <begin position="121"/>
        <end position="144"/>
    </location>
</feature>
<dbReference type="GO" id="GO:0016020">
    <property type="term" value="C:membrane"/>
    <property type="evidence" value="ECO:0007669"/>
    <property type="project" value="UniProtKB-SubCell"/>
</dbReference>
<sequence>MADEPTSIWMYNPSFALAVLGSVLYGLVFIWIFYLTVIRHRAWFLTCVVIGAAIEVAGYGLRCYSIKKQADVGPFAATLTLVVLAPVFVAAGNYLLIGRLVRAVLDPATTGHRVFGVHGRLITRIFVICDVVSCLVQAGGSSVASSTEWVGSTADIGIWILIGGLVLQAVAFVFFMAIFARFHYIASNKGLVAEDAPAGWERLVVAVYVSSSLILVRCIYRIAEFAEGAEGYAFLHEWMFWVFESLPMLIAIGVFCVWHPSAYLGRDGGRARIRGKAGEAGDSEEAATELRSSYRSSRQGR</sequence>
<evidence type="ECO:0000256" key="4">
    <source>
        <dbReference type="ARBA" id="ARBA00023136"/>
    </source>
</evidence>
<evidence type="ECO:0000313" key="7">
    <source>
        <dbReference type="EMBL" id="KAK4040405.1"/>
    </source>
</evidence>
<comment type="subcellular location">
    <subcellularLocation>
        <location evidence="1">Membrane</location>
        <topology evidence="1">Multi-pass membrane protein</topology>
    </subcellularLocation>
</comment>
<dbReference type="Proteomes" id="UP001303115">
    <property type="component" value="Unassembled WGS sequence"/>
</dbReference>
<feature type="region of interest" description="Disordered" evidence="5">
    <location>
        <begin position="275"/>
        <end position="301"/>
    </location>
</feature>
<keyword evidence="8" id="KW-1185">Reference proteome</keyword>
<dbReference type="AlphaFoldDB" id="A0AAN6PKY4"/>
<organism evidence="7 8">
    <name type="scientific">Parachaetomium inaequale</name>
    <dbReference type="NCBI Taxonomy" id="2588326"/>
    <lineage>
        <taxon>Eukaryota</taxon>
        <taxon>Fungi</taxon>
        <taxon>Dikarya</taxon>
        <taxon>Ascomycota</taxon>
        <taxon>Pezizomycotina</taxon>
        <taxon>Sordariomycetes</taxon>
        <taxon>Sordariomycetidae</taxon>
        <taxon>Sordariales</taxon>
        <taxon>Chaetomiaceae</taxon>
        <taxon>Parachaetomium</taxon>
    </lineage>
</organism>
<evidence type="ECO:0000256" key="2">
    <source>
        <dbReference type="ARBA" id="ARBA00022692"/>
    </source>
</evidence>
<dbReference type="EMBL" id="MU854377">
    <property type="protein sequence ID" value="KAK4040405.1"/>
    <property type="molecule type" value="Genomic_DNA"/>
</dbReference>
<dbReference type="Pfam" id="PF04479">
    <property type="entry name" value="RTA1"/>
    <property type="match status" value="1"/>
</dbReference>
<evidence type="ECO:0000256" key="6">
    <source>
        <dbReference type="SAM" id="Phobius"/>
    </source>
</evidence>
<feature type="compositionally biased region" description="Polar residues" evidence="5">
    <location>
        <begin position="290"/>
        <end position="301"/>
    </location>
</feature>
<evidence type="ECO:0000256" key="5">
    <source>
        <dbReference type="SAM" id="MobiDB-lite"/>
    </source>
</evidence>
<comment type="caution">
    <text evidence="7">The sequence shown here is derived from an EMBL/GenBank/DDBJ whole genome shotgun (WGS) entry which is preliminary data.</text>
</comment>
<gene>
    <name evidence="7" type="ORF">C8A01DRAFT_46223</name>
</gene>
<evidence type="ECO:0000256" key="3">
    <source>
        <dbReference type="ARBA" id="ARBA00022989"/>
    </source>
</evidence>
<proteinExistence type="predicted"/>
<feature type="transmembrane region" description="Helical" evidence="6">
    <location>
        <begin position="42"/>
        <end position="61"/>
    </location>
</feature>
<evidence type="ECO:0000313" key="8">
    <source>
        <dbReference type="Proteomes" id="UP001303115"/>
    </source>
</evidence>
<dbReference type="InterPro" id="IPR007568">
    <property type="entry name" value="RTA1"/>
</dbReference>
<protein>
    <submittedName>
        <fullName evidence="7">RTA1-domain-containing protein</fullName>
    </submittedName>
</protein>
<keyword evidence="2 6" id="KW-0812">Transmembrane</keyword>
<feature type="transmembrane region" description="Helical" evidence="6">
    <location>
        <begin position="238"/>
        <end position="258"/>
    </location>
</feature>
<dbReference type="PANTHER" id="PTHR31465">
    <property type="entry name" value="PROTEIN RTA1-RELATED"/>
    <property type="match status" value="1"/>
</dbReference>
<feature type="transmembrane region" description="Helical" evidence="6">
    <location>
        <begin position="15"/>
        <end position="35"/>
    </location>
</feature>
<keyword evidence="3 6" id="KW-1133">Transmembrane helix</keyword>
<keyword evidence="4 6" id="KW-0472">Membrane</keyword>
<evidence type="ECO:0000256" key="1">
    <source>
        <dbReference type="ARBA" id="ARBA00004141"/>
    </source>
</evidence>